<feature type="region of interest" description="Disordered" evidence="1">
    <location>
        <begin position="1"/>
        <end position="387"/>
    </location>
</feature>
<dbReference type="Proteomes" id="UP001166286">
    <property type="component" value="Unassembled WGS sequence"/>
</dbReference>
<feature type="region of interest" description="Disordered" evidence="1">
    <location>
        <begin position="488"/>
        <end position="513"/>
    </location>
</feature>
<gene>
    <name evidence="4" type="ORF">JMJ35_001656</name>
</gene>
<feature type="compositionally biased region" description="Acidic residues" evidence="1">
    <location>
        <begin position="172"/>
        <end position="182"/>
    </location>
</feature>
<feature type="compositionally biased region" description="Basic and acidic residues" evidence="1">
    <location>
        <begin position="279"/>
        <end position="307"/>
    </location>
</feature>
<feature type="compositionally biased region" description="Acidic residues" evidence="1">
    <location>
        <begin position="224"/>
        <end position="241"/>
    </location>
</feature>
<feature type="compositionally biased region" description="Low complexity" evidence="1">
    <location>
        <begin position="494"/>
        <end position="513"/>
    </location>
</feature>
<feature type="compositionally biased region" description="Basic and acidic residues" evidence="1">
    <location>
        <begin position="161"/>
        <end position="171"/>
    </location>
</feature>
<feature type="compositionally biased region" description="Basic and acidic residues" evidence="1">
    <location>
        <begin position="140"/>
        <end position="151"/>
    </location>
</feature>
<dbReference type="InterPro" id="IPR054256">
    <property type="entry name" value="DUF6987"/>
</dbReference>
<accession>A0AA39V4F4</accession>
<dbReference type="Pfam" id="PF22485">
    <property type="entry name" value="DUF6987"/>
    <property type="match status" value="1"/>
</dbReference>
<evidence type="ECO:0000259" key="3">
    <source>
        <dbReference type="Pfam" id="PF22485"/>
    </source>
</evidence>
<evidence type="ECO:0000313" key="5">
    <source>
        <dbReference type="Proteomes" id="UP001166286"/>
    </source>
</evidence>
<keyword evidence="2" id="KW-1133">Transmembrane helix</keyword>
<comment type="caution">
    <text evidence="4">The sequence shown here is derived from an EMBL/GenBank/DDBJ whole genome shotgun (WGS) entry which is preliminary data.</text>
</comment>
<proteinExistence type="predicted"/>
<organism evidence="4 5">
    <name type="scientific">Cladonia borealis</name>
    <dbReference type="NCBI Taxonomy" id="184061"/>
    <lineage>
        <taxon>Eukaryota</taxon>
        <taxon>Fungi</taxon>
        <taxon>Dikarya</taxon>
        <taxon>Ascomycota</taxon>
        <taxon>Pezizomycotina</taxon>
        <taxon>Lecanoromycetes</taxon>
        <taxon>OSLEUM clade</taxon>
        <taxon>Lecanoromycetidae</taxon>
        <taxon>Lecanorales</taxon>
        <taxon>Lecanorineae</taxon>
        <taxon>Cladoniaceae</taxon>
        <taxon>Cladonia</taxon>
    </lineage>
</organism>
<dbReference type="InterPro" id="IPR022124">
    <property type="entry name" value="DUF3659"/>
</dbReference>
<feature type="compositionally biased region" description="Acidic residues" evidence="1">
    <location>
        <begin position="366"/>
        <end position="387"/>
    </location>
</feature>
<feature type="compositionally biased region" description="Acidic residues" evidence="1">
    <location>
        <begin position="308"/>
        <end position="320"/>
    </location>
</feature>
<reference evidence="4" key="1">
    <citation type="submission" date="2023-03" db="EMBL/GenBank/DDBJ databases">
        <title>Complete genome of Cladonia borealis.</title>
        <authorList>
            <person name="Park H."/>
        </authorList>
    </citation>
    <scope>NUCLEOTIDE SEQUENCE</scope>
    <source>
        <strain evidence="4">ANT050790</strain>
    </source>
</reference>
<dbReference type="Gene3D" id="6.10.140.1430">
    <property type="match status" value="1"/>
</dbReference>
<feature type="transmembrane region" description="Helical" evidence="2">
    <location>
        <begin position="1487"/>
        <end position="1513"/>
    </location>
</feature>
<feature type="compositionally biased region" description="Acidic residues" evidence="1">
    <location>
        <begin position="607"/>
        <end position="616"/>
    </location>
</feature>
<feature type="region of interest" description="Disordered" evidence="1">
    <location>
        <begin position="602"/>
        <end position="626"/>
    </location>
</feature>
<feature type="compositionally biased region" description="Low complexity" evidence="1">
    <location>
        <begin position="95"/>
        <end position="108"/>
    </location>
</feature>
<evidence type="ECO:0000256" key="2">
    <source>
        <dbReference type="SAM" id="Phobius"/>
    </source>
</evidence>
<dbReference type="EMBL" id="JAFEKC020000003">
    <property type="protein sequence ID" value="KAK0515622.1"/>
    <property type="molecule type" value="Genomic_DNA"/>
</dbReference>
<sequence length="1559" mass="162277">MTNERPRSSASYAYYSFPPTPDRASPPESSKTSSKNTSPKTARTSKSMAPSPAAGKTPKAPTTPTKSGKNPASSSTSKLGRASSAGDSDDNSTKSATDTAKGAGSAADSAKDTADTKSPKLPPRPKAGGSGAPASGRKPPKLDKKAAEDTKQQAQDTAEEGGDKIDLKDNDPAEEADNEESENPVGKVSQAGNETGEEASSAVSTVEDEGEEAVGGAKDSAEGAAEDTDVPDTEEAEDTAEEATGGATGKAKGIAGKAGKGDVTGAAGDAQEGAEEAAGEAKDTAEETAGEAKDTAEETVGEAKDTAEEAAPDGVEETAEDTANGVKDTAEDAADGLPDLSVLKGLKVGEGGEILGADGEPLGQLDEGDPEDLVGQEIGDDGEILDEDGDVIGRASVLPDKAKELAEKGKKQLPGLNVLEGLEVDENGDILGPDGNPLGKLTEGDPADLAGMTLNDKGEILDEDGDVVGRAEVVPDAAEHLENGVEGAADEAGEAAGEAGEAAGEAGEAAGEAAGGLTPDISILAGKKVNKKGKILDEEGEPIGQLTEGSDVQECAGKIPNEKGLIINDDGDIIGKVEVIPGDAANEAMKALHPELLEEAKDTAEGAAEDAEEAAPDGEVPQLPGLDILEGLKVNKKGEVLNEDGEPIARVSEGEITELAGKKINDKGEVLDKDGNVIGKVELIPEAFPEAEAEAEAPKLPGLDILEGLKVNKKGEVVNEDGDPIAKLVEGELDACRGKKINEKGEVLDAEGNVIGKVELIPEAFPDAVQPEEEGPDFSAVEGYKVNKNGEVVNEDGETLAKLVEGELDACRGKKVNEKGEVVDKDGNVIGKVELIPAEGEGEAEAEEDEGPQLPPLSILEGLKCNKAGKVVDQEGNPVGELIEGDAKKISKMGATCDAEGQFWDGKGKVIGRAQTLPQEEQEEEAPFAGLEGLIVVPDGWVEDENQNKVGILTEGDPKKLVGRAVDEDGDVLDKRGNVVGHADRYEEPEEEAEEKPDLSILKGLAVNKQGNVIGPEGVPIARLVEGNAKELAGRKCDEEGQIWNDSGKVIGRCELIPENEREAKPEGPFAGLEGCVVVKDGWVEDEDGNVVGVVVEGDAKRLVGRAVDEDGDIIDKYGNVKGHAEPYEEPEEEVADLSSLEGKVVNKAGNVVDEHGTIFGRIKEGNPEELAGKKVDGKGQIWNDNGKVIGQAELLPGGGTQKPEGAFAGWENLVVAKDGMVTDATGQIVGKLDDESMPNAEKLLGRKVDEDGEILDKAGNSIGKAIRWSPEEKERRKNPMSGFKVNRDGEVRDDNGELLGMVTDGHLPTLVGCEVDDNGYVIDNDGNKIGECTLMENLPEDHEGPTEEELQKAHDADIAMKMNRIVQDTLEKMQPICKNITERLEKADRTPKEELDEEELVKDVKPMIEEGGRILQECNGALRGLDPDGSIAANAKARSQSGEATPQEHQLANSLKELTATVVTTIENAKKKIADMPHAKKELNPLWYLLTEPLFQIIAAVGLLLSGVLGLVGKLLNGLGLGGLVNGLLGGLGIDKLLGGLGLGSIGKSLGLGGGKKK</sequence>
<evidence type="ECO:0000313" key="4">
    <source>
        <dbReference type="EMBL" id="KAK0515622.1"/>
    </source>
</evidence>
<dbReference type="PANTHER" id="PTHR39461">
    <property type="entry name" value="LEA DOMAIN PROTEIN (AFU_ORTHOLOGUE AFUA_8G04920)"/>
    <property type="match status" value="1"/>
</dbReference>
<keyword evidence="2" id="KW-0472">Membrane</keyword>
<name>A0AA39V4F4_9LECA</name>
<feature type="compositionally biased region" description="Basic and acidic residues" evidence="1">
    <location>
        <begin position="109"/>
        <end position="118"/>
    </location>
</feature>
<feature type="compositionally biased region" description="Low complexity" evidence="1">
    <location>
        <begin position="49"/>
        <end position="69"/>
    </location>
</feature>
<feature type="compositionally biased region" description="Low complexity" evidence="1">
    <location>
        <begin position="26"/>
        <end position="41"/>
    </location>
</feature>
<evidence type="ECO:0000256" key="1">
    <source>
        <dbReference type="SAM" id="MobiDB-lite"/>
    </source>
</evidence>
<dbReference type="PANTHER" id="PTHR39461:SF1">
    <property type="entry name" value="LEA DOMAIN PROTEIN (AFU_ORTHOLOGUE AFUA_8G04920)"/>
    <property type="match status" value="1"/>
</dbReference>
<protein>
    <recommendedName>
        <fullName evidence="3">DUF6987 domain-containing protein</fullName>
    </recommendedName>
</protein>
<keyword evidence="5" id="KW-1185">Reference proteome</keyword>
<dbReference type="Pfam" id="PF12396">
    <property type="entry name" value="DUF3659"/>
    <property type="match status" value="13"/>
</dbReference>
<keyword evidence="2" id="KW-0812">Transmembrane</keyword>
<feature type="domain" description="DUF6987" evidence="3">
    <location>
        <begin position="1348"/>
        <end position="1546"/>
    </location>
</feature>
<feature type="compositionally biased region" description="Low complexity" evidence="1">
    <location>
        <begin position="242"/>
        <end position="257"/>
    </location>
</feature>